<evidence type="ECO:0000313" key="2">
    <source>
        <dbReference type="Proteomes" id="UP000887575"/>
    </source>
</evidence>
<sequence>MGIGADKVFIIPDALRSGCLYLATNMTEGNSEVRMRAEEGSEDAKFRKPDVNPGDQAAADNQLMMLRWLLRLLDVINNEGNHGFVGRPPTEQEINDGRERDDLVKELRIVDFRVEVKDSRTSRSGDPNANQRKTLRGKLDQYFTKWDSEKNIGVARDQVMNDDAIKSNQNALVNEQALDKYIKEIRERLDDLEKNPRKRPADEGEEAERSVRI</sequence>
<dbReference type="AlphaFoldDB" id="A0AAF3J610"/>
<accession>A0AAF3J610</accession>
<reference evidence="3" key="1">
    <citation type="submission" date="2024-02" db="UniProtKB">
        <authorList>
            <consortium name="WormBaseParasite"/>
        </authorList>
    </citation>
    <scope>IDENTIFICATION</scope>
</reference>
<dbReference type="Proteomes" id="UP000887575">
    <property type="component" value="Unassembled WGS sequence"/>
</dbReference>
<feature type="region of interest" description="Disordered" evidence="1">
    <location>
        <begin position="189"/>
        <end position="213"/>
    </location>
</feature>
<evidence type="ECO:0000313" key="3">
    <source>
        <dbReference type="WBParaSite" id="MBELARI_LOCUS18400"/>
    </source>
</evidence>
<dbReference type="WBParaSite" id="MBELARI_LOCUS18400">
    <property type="protein sequence ID" value="MBELARI_LOCUS18400"/>
    <property type="gene ID" value="MBELARI_LOCUS18400"/>
</dbReference>
<organism evidence="2 3">
    <name type="scientific">Mesorhabditis belari</name>
    <dbReference type="NCBI Taxonomy" id="2138241"/>
    <lineage>
        <taxon>Eukaryota</taxon>
        <taxon>Metazoa</taxon>
        <taxon>Ecdysozoa</taxon>
        <taxon>Nematoda</taxon>
        <taxon>Chromadorea</taxon>
        <taxon>Rhabditida</taxon>
        <taxon>Rhabditina</taxon>
        <taxon>Rhabditomorpha</taxon>
        <taxon>Rhabditoidea</taxon>
        <taxon>Rhabditidae</taxon>
        <taxon>Mesorhabditinae</taxon>
        <taxon>Mesorhabditis</taxon>
    </lineage>
</organism>
<protein>
    <submittedName>
        <fullName evidence="3">Uncharacterized protein</fullName>
    </submittedName>
</protein>
<evidence type="ECO:0000256" key="1">
    <source>
        <dbReference type="SAM" id="MobiDB-lite"/>
    </source>
</evidence>
<keyword evidence="2" id="KW-1185">Reference proteome</keyword>
<proteinExistence type="predicted"/>
<name>A0AAF3J610_9BILA</name>